<evidence type="ECO:0000313" key="1">
    <source>
        <dbReference type="EMBL" id="CAG5929613.1"/>
    </source>
</evidence>
<protein>
    <submittedName>
        <fullName evidence="1">(Atlantic silverside) hypothetical protein</fullName>
    </submittedName>
</protein>
<comment type="caution">
    <text evidence="1">The sequence shown here is derived from an EMBL/GenBank/DDBJ whole genome shotgun (WGS) entry which is preliminary data.</text>
</comment>
<dbReference type="EMBL" id="CAJRST010014446">
    <property type="protein sequence ID" value="CAG5929613.1"/>
    <property type="molecule type" value="Genomic_DNA"/>
</dbReference>
<evidence type="ECO:0000313" key="2">
    <source>
        <dbReference type="Proteomes" id="UP000677803"/>
    </source>
</evidence>
<dbReference type="Proteomes" id="UP000677803">
    <property type="component" value="Unassembled WGS sequence"/>
</dbReference>
<sequence length="199" mass="20338">ASVHGLFTVPSAFGAVPPPLGLVGQPDAGEVEPLDGALVVVAADHLAVGHLLAEAVGGLVGVDGERPVGGGVGGVAALAVALAPGPPRRAALRAGRLLDAGAPLRGQPLGLAGLLQAEGVGVHLAGAVLHQLGHLGDHVDLLVPQLLADDQRPLQLDLQPLPLTDVLFTFVFLKDLIHLLQHLCKVKDEKINTTWLNTM</sequence>
<proteinExistence type="predicted"/>
<accession>A0A8S4BGW4</accession>
<organism evidence="1 2">
    <name type="scientific">Menidia menidia</name>
    <name type="common">Atlantic silverside</name>
    <dbReference type="NCBI Taxonomy" id="238744"/>
    <lineage>
        <taxon>Eukaryota</taxon>
        <taxon>Metazoa</taxon>
        <taxon>Chordata</taxon>
        <taxon>Craniata</taxon>
        <taxon>Vertebrata</taxon>
        <taxon>Euteleostomi</taxon>
        <taxon>Actinopterygii</taxon>
        <taxon>Neopterygii</taxon>
        <taxon>Teleostei</taxon>
        <taxon>Neoteleostei</taxon>
        <taxon>Acanthomorphata</taxon>
        <taxon>Ovalentaria</taxon>
        <taxon>Atherinomorphae</taxon>
        <taxon>Atheriniformes</taxon>
        <taxon>Atherinopsidae</taxon>
        <taxon>Menidiinae</taxon>
        <taxon>Menidia</taxon>
    </lineage>
</organism>
<reference evidence="1" key="1">
    <citation type="submission" date="2021-05" db="EMBL/GenBank/DDBJ databases">
        <authorList>
            <person name="Tigano A."/>
        </authorList>
    </citation>
    <scope>NUCLEOTIDE SEQUENCE</scope>
</reference>
<name>A0A8S4BGW4_9TELE</name>
<dbReference type="AlphaFoldDB" id="A0A8S4BGW4"/>
<keyword evidence="2" id="KW-1185">Reference proteome</keyword>
<feature type="non-terminal residue" evidence="1">
    <location>
        <position position="199"/>
    </location>
</feature>
<gene>
    <name evidence="1" type="ORF">MMEN_LOCUS13237</name>
</gene>